<organism evidence="2 3">
    <name type="scientific">Pedosphaera parvula (strain Ellin514)</name>
    <dbReference type="NCBI Taxonomy" id="320771"/>
    <lineage>
        <taxon>Bacteria</taxon>
        <taxon>Pseudomonadati</taxon>
        <taxon>Verrucomicrobiota</taxon>
        <taxon>Pedosphaerae</taxon>
        <taxon>Pedosphaerales</taxon>
        <taxon>Pedosphaeraceae</taxon>
        <taxon>Pedosphaera</taxon>
    </lineage>
</organism>
<feature type="transmembrane region" description="Helical" evidence="1">
    <location>
        <begin position="131"/>
        <end position="149"/>
    </location>
</feature>
<dbReference type="EMBL" id="ABOX02000020">
    <property type="protein sequence ID" value="EEF60114.1"/>
    <property type="molecule type" value="Genomic_DNA"/>
</dbReference>
<feature type="transmembrane region" description="Helical" evidence="1">
    <location>
        <begin position="83"/>
        <end position="100"/>
    </location>
</feature>
<feature type="transmembrane region" description="Helical" evidence="1">
    <location>
        <begin position="287"/>
        <end position="305"/>
    </location>
</feature>
<dbReference type="Proteomes" id="UP000003688">
    <property type="component" value="Unassembled WGS sequence"/>
</dbReference>
<reference evidence="2 3" key="1">
    <citation type="journal article" date="2011" name="J. Bacteriol.">
        <title>Genome sequence of 'Pedosphaera parvula' Ellin514, an aerobic Verrucomicrobial isolate from pasture soil.</title>
        <authorList>
            <person name="Kant R."/>
            <person name="van Passel M.W."/>
            <person name="Sangwan P."/>
            <person name="Palva A."/>
            <person name="Lucas S."/>
            <person name="Copeland A."/>
            <person name="Lapidus A."/>
            <person name="Glavina Del Rio T."/>
            <person name="Dalin E."/>
            <person name="Tice H."/>
            <person name="Bruce D."/>
            <person name="Goodwin L."/>
            <person name="Pitluck S."/>
            <person name="Chertkov O."/>
            <person name="Larimer F.W."/>
            <person name="Land M.L."/>
            <person name="Hauser L."/>
            <person name="Brettin T.S."/>
            <person name="Detter J.C."/>
            <person name="Han S."/>
            <person name="de Vos W.M."/>
            <person name="Janssen P.H."/>
            <person name="Smidt H."/>
        </authorList>
    </citation>
    <scope>NUCLEOTIDE SEQUENCE [LARGE SCALE GENOMIC DNA]</scope>
    <source>
        <strain evidence="2 3">Ellin514</strain>
    </source>
</reference>
<feature type="transmembrane region" description="Helical" evidence="1">
    <location>
        <begin position="172"/>
        <end position="190"/>
    </location>
</feature>
<gene>
    <name evidence="2" type="ORF">Cflav_PD3173</name>
</gene>
<name>B9XJ76_PEDPL</name>
<feature type="transmembrane region" description="Helical" evidence="1">
    <location>
        <begin position="317"/>
        <end position="338"/>
    </location>
</feature>
<evidence type="ECO:0008006" key="4">
    <source>
        <dbReference type="Google" id="ProtNLM"/>
    </source>
</evidence>
<feature type="transmembrane region" description="Helical" evidence="1">
    <location>
        <begin position="7"/>
        <end position="25"/>
    </location>
</feature>
<feature type="transmembrane region" description="Helical" evidence="1">
    <location>
        <begin position="345"/>
        <end position="362"/>
    </location>
</feature>
<accession>B9XJ76</accession>
<evidence type="ECO:0000313" key="2">
    <source>
        <dbReference type="EMBL" id="EEF60114.1"/>
    </source>
</evidence>
<protein>
    <recommendedName>
        <fullName evidence="4">Glycosyltransferase RgtA/B/C/D-like domain-containing protein</fullName>
    </recommendedName>
</protein>
<feature type="transmembrane region" description="Helical" evidence="1">
    <location>
        <begin position="255"/>
        <end position="275"/>
    </location>
</feature>
<dbReference type="AlphaFoldDB" id="B9XJ76"/>
<keyword evidence="1" id="KW-1133">Transmembrane helix</keyword>
<comment type="caution">
    <text evidence="2">The sequence shown here is derived from an EMBL/GenBank/DDBJ whole genome shotgun (WGS) entry which is preliminary data.</text>
</comment>
<feature type="transmembrane region" description="Helical" evidence="1">
    <location>
        <begin position="199"/>
        <end position="217"/>
    </location>
</feature>
<evidence type="ECO:0000256" key="1">
    <source>
        <dbReference type="SAM" id="Phobius"/>
    </source>
</evidence>
<keyword evidence="1" id="KW-0812">Transmembrane</keyword>
<sequence length="538" mass="60261" precursor="true">MLRKAEWGVALLVTALVVYLHFVFFQHAGGLWRDEVGTIRLAARPDLPDVWAYLLYDSFPAFWVIVTRAWLWLGLGSDNGLRLLGLLVGLSVLGALWFNARRLKISFPFFSLLLLGFSPTIILWGDSMRAWGWGTFWILMTFGLIWRVVESPSRLNFLGATMAAIGSVHTTYYNWVLLFALCAAGSVVALRHGQWKRSVLVLGIGLVAVVSVIPYLIGIHHIAGHYLIAQIPFDFERFVTKITEAVTDGRPASGYIWALLLMAALAMAVFCQFRPSVLKITAGQNDLLLFSITAFAIGIVGYFLFLRNLKFGTQSWYYSSLMAVTALAIDAVLSVLGNWERGRKLRLVFVVVVLGLMAPPVWNTVRMRMTNMDLIAKRLSESVNKGDLIVVNPWYCGISFQYYYSGEAPWTTLPELQDHKFHCYDTVVQIMMKPDQMEAIGSVLDKITETLKSGNRVFLVGGLTYPPPNQKPPSLPAAPNGPAGWSSTPYQKLWSLEAGYFVQSHVQQYKDFIVAPEEGTVNPAEYMPLTVVQGWRDK</sequence>
<keyword evidence="1" id="KW-0472">Membrane</keyword>
<feature type="transmembrane region" description="Helical" evidence="1">
    <location>
        <begin position="106"/>
        <end position="124"/>
    </location>
</feature>
<evidence type="ECO:0000313" key="3">
    <source>
        <dbReference type="Proteomes" id="UP000003688"/>
    </source>
</evidence>
<keyword evidence="3" id="KW-1185">Reference proteome</keyword>
<dbReference type="OrthoDB" id="5318634at2"/>
<dbReference type="RefSeq" id="WP_007415869.1">
    <property type="nucleotide sequence ID" value="NZ_ABOX02000020.1"/>
</dbReference>
<feature type="transmembrane region" description="Helical" evidence="1">
    <location>
        <begin position="50"/>
        <end position="71"/>
    </location>
</feature>
<proteinExistence type="predicted"/>